<evidence type="ECO:0000256" key="1">
    <source>
        <dbReference type="SAM" id="MobiDB-lite"/>
    </source>
</evidence>
<proteinExistence type="predicted"/>
<dbReference type="Proteomes" id="UP000823388">
    <property type="component" value="Chromosome 6N"/>
</dbReference>
<protein>
    <submittedName>
        <fullName evidence="2">Uncharacterized protein</fullName>
    </submittedName>
</protein>
<name>A0A8T0QWS1_PANVG</name>
<organism evidence="2 3">
    <name type="scientific">Panicum virgatum</name>
    <name type="common">Blackwell switchgrass</name>
    <dbReference type="NCBI Taxonomy" id="38727"/>
    <lineage>
        <taxon>Eukaryota</taxon>
        <taxon>Viridiplantae</taxon>
        <taxon>Streptophyta</taxon>
        <taxon>Embryophyta</taxon>
        <taxon>Tracheophyta</taxon>
        <taxon>Spermatophyta</taxon>
        <taxon>Magnoliopsida</taxon>
        <taxon>Liliopsida</taxon>
        <taxon>Poales</taxon>
        <taxon>Poaceae</taxon>
        <taxon>PACMAD clade</taxon>
        <taxon>Panicoideae</taxon>
        <taxon>Panicodae</taxon>
        <taxon>Paniceae</taxon>
        <taxon>Panicinae</taxon>
        <taxon>Panicum</taxon>
        <taxon>Panicum sect. Hiantes</taxon>
    </lineage>
</organism>
<dbReference type="AlphaFoldDB" id="A0A8T0QWS1"/>
<keyword evidence="3" id="KW-1185">Reference proteome</keyword>
<sequence>MPPASCSRCSSPSPTGPSSTATCSSGLTPPMPSATRACRSAPPAREQGVRRSPGRTSNWSFKDEQQDGDMWCSRQL</sequence>
<feature type="region of interest" description="Disordered" evidence="1">
    <location>
        <begin position="1"/>
        <end position="76"/>
    </location>
</feature>
<feature type="compositionally biased region" description="Low complexity" evidence="1">
    <location>
        <begin position="1"/>
        <end position="26"/>
    </location>
</feature>
<evidence type="ECO:0000313" key="2">
    <source>
        <dbReference type="EMBL" id="KAG2577702.1"/>
    </source>
</evidence>
<evidence type="ECO:0000313" key="3">
    <source>
        <dbReference type="Proteomes" id="UP000823388"/>
    </source>
</evidence>
<accession>A0A8T0QWS1</accession>
<comment type="caution">
    <text evidence="2">The sequence shown here is derived from an EMBL/GenBank/DDBJ whole genome shotgun (WGS) entry which is preliminary data.</text>
</comment>
<reference evidence="2" key="1">
    <citation type="submission" date="2020-05" db="EMBL/GenBank/DDBJ databases">
        <title>WGS assembly of Panicum virgatum.</title>
        <authorList>
            <person name="Lovell J.T."/>
            <person name="Jenkins J."/>
            <person name="Shu S."/>
            <person name="Juenger T.E."/>
            <person name="Schmutz J."/>
        </authorList>
    </citation>
    <scope>NUCLEOTIDE SEQUENCE</scope>
    <source>
        <strain evidence="2">AP13</strain>
    </source>
</reference>
<gene>
    <name evidence="2" type="ORF">PVAP13_6NG194803</name>
</gene>
<dbReference type="EMBL" id="CM029048">
    <property type="protein sequence ID" value="KAG2577702.1"/>
    <property type="molecule type" value="Genomic_DNA"/>
</dbReference>